<dbReference type="EMBL" id="JACJSG010000001">
    <property type="protein sequence ID" value="MBD2499160.1"/>
    <property type="molecule type" value="Genomic_DNA"/>
</dbReference>
<keyword evidence="2" id="KW-0255">Endonuclease</keyword>
<sequence>MTAITINLNNIVRLSDDQFYQLCRDNPDIKFERNSKGELIVMPPTGGETGKFNAKLTTRFVVWNEQTQLGEVFDSSTCFRLPNGPDRSPDVSWIELSRWNSLSPEQREKFPPIAPDFVLELMSPSDNLSEAQAKMQEYMDAGVKLAWLIDRKTRRVEIYRQGQGKEILVSPASLSGEDVLIGFTLNLQFIWS</sequence>
<dbReference type="Pfam" id="PF05685">
    <property type="entry name" value="Uma2"/>
    <property type="match status" value="1"/>
</dbReference>
<dbReference type="Proteomes" id="UP000661112">
    <property type="component" value="Unassembled WGS sequence"/>
</dbReference>
<proteinExistence type="predicted"/>
<accession>A0ABR8CYV7</accession>
<dbReference type="CDD" id="cd06260">
    <property type="entry name" value="DUF820-like"/>
    <property type="match status" value="1"/>
</dbReference>
<protein>
    <submittedName>
        <fullName evidence="2">Uma2 family endonuclease</fullName>
    </submittedName>
</protein>
<feature type="domain" description="Putative restriction endonuclease" evidence="1">
    <location>
        <begin position="17"/>
        <end position="187"/>
    </location>
</feature>
<dbReference type="InterPro" id="IPR008538">
    <property type="entry name" value="Uma2"/>
</dbReference>
<dbReference type="Gene3D" id="3.90.1570.10">
    <property type="entry name" value="tt1808, chain A"/>
    <property type="match status" value="1"/>
</dbReference>
<dbReference type="InterPro" id="IPR011335">
    <property type="entry name" value="Restrct_endonuc-II-like"/>
</dbReference>
<dbReference type="PANTHER" id="PTHR34107:SF6">
    <property type="entry name" value="SLR0981 PROTEIN"/>
    <property type="match status" value="1"/>
</dbReference>
<dbReference type="SUPFAM" id="SSF52980">
    <property type="entry name" value="Restriction endonuclease-like"/>
    <property type="match status" value="1"/>
</dbReference>
<name>A0ABR8CYV7_9NOST</name>
<dbReference type="GO" id="GO:0004519">
    <property type="term" value="F:endonuclease activity"/>
    <property type="evidence" value="ECO:0007669"/>
    <property type="project" value="UniProtKB-KW"/>
</dbReference>
<comment type="caution">
    <text evidence="2">The sequence shown here is derived from an EMBL/GenBank/DDBJ whole genome shotgun (WGS) entry which is preliminary data.</text>
</comment>
<evidence type="ECO:0000313" key="2">
    <source>
        <dbReference type="EMBL" id="MBD2499160.1"/>
    </source>
</evidence>
<organism evidence="2 3">
    <name type="scientific">Anabaena azotica FACHB-119</name>
    <dbReference type="NCBI Taxonomy" id="947527"/>
    <lineage>
        <taxon>Bacteria</taxon>
        <taxon>Bacillati</taxon>
        <taxon>Cyanobacteriota</taxon>
        <taxon>Cyanophyceae</taxon>
        <taxon>Nostocales</taxon>
        <taxon>Nostocaceae</taxon>
        <taxon>Anabaena</taxon>
        <taxon>Anabaena azotica</taxon>
    </lineage>
</organism>
<dbReference type="InterPro" id="IPR012296">
    <property type="entry name" value="Nuclease_put_TT1808"/>
</dbReference>
<reference evidence="2 3" key="1">
    <citation type="journal article" date="2020" name="ISME J.">
        <title>Comparative genomics reveals insights into cyanobacterial evolution and habitat adaptation.</title>
        <authorList>
            <person name="Chen M.Y."/>
            <person name="Teng W.K."/>
            <person name="Zhao L."/>
            <person name="Hu C.X."/>
            <person name="Zhou Y.K."/>
            <person name="Han B.P."/>
            <person name="Song L.R."/>
            <person name="Shu W.S."/>
        </authorList>
    </citation>
    <scope>NUCLEOTIDE SEQUENCE [LARGE SCALE GENOMIC DNA]</scope>
    <source>
        <strain evidence="2 3">FACHB-119</strain>
    </source>
</reference>
<dbReference type="RefSeq" id="WP_190465635.1">
    <property type="nucleotide sequence ID" value="NZ_JACJSG010000001.1"/>
</dbReference>
<keyword evidence="2" id="KW-0378">Hydrolase</keyword>
<dbReference type="PANTHER" id="PTHR34107">
    <property type="entry name" value="SLL0198 PROTEIN-RELATED"/>
    <property type="match status" value="1"/>
</dbReference>
<keyword evidence="2" id="KW-0540">Nuclease</keyword>
<evidence type="ECO:0000313" key="3">
    <source>
        <dbReference type="Proteomes" id="UP000661112"/>
    </source>
</evidence>
<gene>
    <name evidence="2" type="ORF">H6G83_00795</name>
</gene>
<evidence type="ECO:0000259" key="1">
    <source>
        <dbReference type="Pfam" id="PF05685"/>
    </source>
</evidence>
<keyword evidence="3" id="KW-1185">Reference proteome</keyword>